<feature type="region of interest" description="Disordered" evidence="1">
    <location>
        <begin position="343"/>
        <end position="368"/>
    </location>
</feature>
<feature type="compositionally biased region" description="Low complexity" evidence="1">
    <location>
        <begin position="486"/>
        <end position="504"/>
    </location>
</feature>
<feature type="compositionally biased region" description="Polar residues" evidence="1">
    <location>
        <begin position="423"/>
        <end position="444"/>
    </location>
</feature>
<feature type="region of interest" description="Disordered" evidence="1">
    <location>
        <begin position="423"/>
        <end position="527"/>
    </location>
</feature>
<evidence type="ECO:0000313" key="3">
    <source>
        <dbReference type="Proteomes" id="UP000193067"/>
    </source>
</evidence>
<dbReference type="Proteomes" id="UP000193067">
    <property type="component" value="Unassembled WGS sequence"/>
</dbReference>
<evidence type="ECO:0000256" key="1">
    <source>
        <dbReference type="SAM" id="MobiDB-lite"/>
    </source>
</evidence>
<dbReference type="EMBL" id="KZ084093">
    <property type="protein sequence ID" value="OSD05476.1"/>
    <property type="molecule type" value="Genomic_DNA"/>
</dbReference>
<proteinExistence type="predicted"/>
<feature type="region of interest" description="Disordered" evidence="1">
    <location>
        <begin position="299"/>
        <end position="329"/>
    </location>
</feature>
<sequence>MDSATTASLAKRSQARSNMSTALWGHLLRKTGTSDVPPSSITSTSTLGKPTLSVDPIDRASASTRILLHDTQAQLEKFTDRLLHLTSDIDNAKRELVSVQKLYCDDHEQILDKMVALANRSQTELQKTIGSPAQRSELDKVAANVCNLSAKLEALDKKLDHLIMLNATQSQALQTIHNQQGQLLMTLAPILPLLQAVPLHIENARNQLTDNILGHCRCTVPPTSAIPGEQRGTPPHPHKRRRVHASNPLVSGDSISISPSRKKRRLMVADEHPGPETGQPAECTNEIQDDRHALRPSATSPLITRNSGSLHPPDVLLSTSGMKSSVMPQQRTPLRDLLVHENSATPTGIASGKSVDLTPGSERSRLPTAPSAVDNALLLAGNPGAVPRVRAHGHTAHLTARLHSPPAPASGLSPTVLSRRIASQSSAVKVSSTVRPPTGNNERSSVVPDGRGLATQIPSPVPPLSSSKPLISSELSHMSQRSLTTPACRPEASSSPSSAKARTPCVAASDGAWRSSMPPPGMDKPMSLKDRRAWFADARQREAGKRFIALDDEDDEDINMAS</sequence>
<feature type="region of interest" description="Disordered" evidence="1">
    <location>
        <begin position="222"/>
        <end position="264"/>
    </location>
</feature>
<accession>A0A1Y2IWI4</accession>
<dbReference type="OrthoDB" id="3270311at2759"/>
<protein>
    <submittedName>
        <fullName evidence="2">Uncharacterized protein</fullName>
    </submittedName>
</protein>
<gene>
    <name evidence="2" type="ORF">PYCCODRAFT_1241398</name>
</gene>
<evidence type="ECO:0000313" key="2">
    <source>
        <dbReference type="EMBL" id="OSD05476.1"/>
    </source>
</evidence>
<keyword evidence="3" id="KW-1185">Reference proteome</keyword>
<feature type="compositionally biased region" description="Polar residues" evidence="1">
    <location>
        <begin position="299"/>
        <end position="309"/>
    </location>
</feature>
<dbReference type="AlphaFoldDB" id="A0A1Y2IWI4"/>
<reference evidence="2 3" key="1">
    <citation type="journal article" date="2015" name="Biotechnol. Biofuels">
        <title>Enhanced degradation of softwood versus hardwood by the white-rot fungus Pycnoporus coccineus.</title>
        <authorList>
            <person name="Couturier M."/>
            <person name="Navarro D."/>
            <person name="Chevret D."/>
            <person name="Henrissat B."/>
            <person name="Piumi F."/>
            <person name="Ruiz-Duenas F.J."/>
            <person name="Martinez A.T."/>
            <person name="Grigoriev I.V."/>
            <person name="Riley R."/>
            <person name="Lipzen A."/>
            <person name="Berrin J.G."/>
            <person name="Master E.R."/>
            <person name="Rosso M.N."/>
        </authorList>
    </citation>
    <scope>NUCLEOTIDE SEQUENCE [LARGE SCALE GENOMIC DNA]</scope>
    <source>
        <strain evidence="2 3">BRFM310</strain>
    </source>
</reference>
<name>A0A1Y2IWI4_TRAC3</name>
<feature type="compositionally biased region" description="Low complexity" evidence="1">
    <location>
        <begin position="464"/>
        <end position="476"/>
    </location>
</feature>
<dbReference type="STRING" id="1353009.A0A1Y2IWI4"/>
<feature type="compositionally biased region" description="Polar residues" evidence="1">
    <location>
        <begin position="317"/>
        <end position="329"/>
    </location>
</feature>
<organism evidence="2 3">
    <name type="scientific">Trametes coccinea (strain BRFM310)</name>
    <name type="common">Pycnoporus coccineus</name>
    <dbReference type="NCBI Taxonomy" id="1353009"/>
    <lineage>
        <taxon>Eukaryota</taxon>
        <taxon>Fungi</taxon>
        <taxon>Dikarya</taxon>
        <taxon>Basidiomycota</taxon>
        <taxon>Agaricomycotina</taxon>
        <taxon>Agaricomycetes</taxon>
        <taxon>Polyporales</taxon>
        <taxon>Polyporaceae</taxon>
        <taxon>Trametes</taxon>
    </lineage>
</organism>